<dbReference type="Pfam" id="PF12698">
    <property type="entry name" value="ABC2_membrane_3"/>
    <property type="match status" value="1"/>
</dbReference>
<keyword evidence="6 8" id="KW-1133">Transmembrane helix</keyword>
<keyword evidence="7 8" id="KW-0472">Membrane</keyword>
<evidence type="ECO:0000313" key="10">
    <source>
        <dbReference type="EMBL" id="PPK52097.1"/>
    </source>
</evidence>
<keyword evidence="3" id="KW-0813">Transport</keyword>
<proteinExistence type="inferred from homology"/>
<comment type="caution">
    <text evidence="11">The sequence shown here is derived from an EMBL/GenBank/DDBJ whole genome shotgun (WGS) entry which is preliminary data.</text>
</comment>
<keyword evidence="13" id="KW-1185">Reference proteome</keyword>
<dbReference type="RefSeq" id="WP_104415780.1">
    <property type="nucleotide sequence ID" value="NZ_PTIT01000007.1"/>
</dbReference>
<evidence type="ECO:0000256" key="4">
    <source>
        <dbReference type="ARBA" id="ARBA00022475"/>
    </source>
</evidence>
<comment type="similarity">
    <text evidence="2">Belongs to the ABC-2 integral membrane protein family.</text>
</comment>
<dbReference type="GO" id="GO:0140359">
    <property type="term" value="F:ABC-type transporter activity"/>
    <property type="evidence" value="ECO:0007669"/>
    <property type="project" value="InterPro"/>
</dbReference>
<evidence type="ECO:0000256" key="5">
    <source>
        <dbReference type="ARBA" id="ARBA00022692"/>
    </source>
</evidence>
<dbReference type="OrthoDB" id="266913at2"/>
<dbReference type="Proteomes" id="UP000239446">
    <property type="component" value="Unassembled WGS sequence"/>
</dbReference>
<feature type="domain" description="ABC transmembrane type-2" evidence="9">
    <location>
        <begin position="133"/>
        <end position="386"/>
    </location>
</feature>
<evidence type="ECO:0000256" key="2">
    <source>
        <dbReference type="ARBA" id="ARBA00007783"/>
    </source>
</evidence>
<dbReference type="STRING" id="930118.SAMN05216429_11065"/>
<dbReference type="GO" id="GO:0005886">
    <property type="term" value="C:plasma membrane"/>
    <property type="evidence" value="ECO:0007669"/>
    <property type="project" value="UniProtKB-SubCell"/>
</dbReference>
<evidence type="ECO:0000313" key="12">
    <source>
        <dbReference type="Proteomes" id="UP000239446"/>
    </source>
</evidence>
<evidence type="ECO:0000313" key="11">
    <source>
        <dbReference type="EMBL" id="PPK55215.1"/>
    </source>
</evidence>
<dbReference type="PROSITE" id="PS51012">
    <property type="entry name" value="ABC_TM2"/>
    <property type="match status" value="1"/>
</dbReference>
<reference evidence="11 12" key="2">
    <citation type="submission" date="2018-02" db="EMBL/GenBank/DDBJ databases">
        <title>Subsurface microbial communities from deep shales in Ohio and West Virginia, USA.</title>
        <authorList>
            <person name="Wrighton K."/>
        </authorList>
    </citation>
    <scope>NUCLEOTIDE SEQUENCE [LARGE SCALE GENOMIC DNA]</scope>
    <source>
        <strain evidence="11 12">UTICA-S1B9</strain>
    </source>
</reference>
<reference evidence="10 13" key="1">
    <citation type="submission" date="2018-02" db="EMBL/GenBank/DDBJ databases">
        <title>Deep subsurface shale carbon reservoir microbial communities from Ohio and West Virginia, USA.</title>
        <authorList>
            <person name="Wrighton K."/>
        </authorList>
    </citation>
    <scope>NUCLEOTIDE SEQUENCE [LARGE SCALE GENOMIC DNA]</scope>
    <source>
        <strain evidence="10 13">UTICA-S1B6</strain>
    </source>
</reference>
<evidence type="ECO:0000256" key="8">
    <source>
        <dbReference type="SAM" id="Phobius"/>
    </source>
</evidence>
<comment type="subcellular location">
    <subcellularLocation>
        <location evidence="1">Cell membrane</location>
        <topology evidence="1">Multi-pass membrane protein</topology>
    </subcellularLocation>
</comment>
<feature type="transmembrane region" description="Helical" evidence="8">
    <location>
        <begin position="275"/>
        <end position="294"/>
    </location>
</feature>
<name>A0A2S6G839_9GAMM</name>
<evidence type="ECO:0000313" key="13">
    <source>
        <dbReference type="Proteomes" id="UP000239648"/>
    </source>
</evidence>
<feature type="transmembrane region" description="Helical" evidence="8">
    <location>
        <begin position="365"/>
        <end position="383"/>
    </location>
</feature>
<feature type="transmembrane region" description="Helical" evidence="8">
    <location>
        <begin position="193"/>
        <end position="212"/>
    </location>
</feature>
<dbReference type="InterPro" id="IPR051449">
    <property type="entry name" value="ABC-2_transporter_component"/>
</dbReference>
<dbReference type="PANTHER" id="PTHR30294">
    <property type="entry name" value="MEMBRANE COMPONENT OF ABC TRANSPORTER YHHJ-RELATED"/>
    <property type="match status" value="1"/>
</dbReference>
<feature type="transmembrane region" description="Helical" evidence="8">
    <location>
        <begin position="233"/>
        <end position="263"/>
    </location>
</feature>
<dbReference type="AlphaFoldDB" id="A0A2S6G839"/>
<evidence type="ECO:0000256" key="3">
    <source>
        <dbReference type="ARBA" id="ARBA00022448"/>
    </source>
</evidence>
<organism evidence="11 12">
    <name type="scientific">Marinobacter persicus</name>
    <dbReference type="NCBI Taxonomy" id="930118"/>
    <lineage>
        <taxon>Bacteria</taxon>
        <taxon>Pseudomonadati</taxon>
        <taxon>Pseudomonadota</taxon>
        <taxon>Gammaproteobacteria</taxon>
        <taxon>Pseudomonadales</taxon>
        <taxon>Marinobacteraceae</taxon>
        <taxon>Marinobacter</taxon>
    </lineage>
</organism>
<sequence>MGVMKALIRKELLLLLRDPHGLLLLFVMPAVFVLIMTFALQNQYAMSSDVHLDFYLLSEHDSGLSRAFARDLANTSPLNRVPTEAGWEEMQALAQADEVKFLVRIKPGFDELLIQRKPAVEVLFAPGTSPVFASVAEGRVMELLNRLYLRYRLASMPGVQSSLEAQGEDLMEARSLYDDSGAMPSSVQQNVPAWLLFAMFFIAVPLSTTLINERQQGTLLRLRSMGIGPVKLLAGKVVPYFVVNLVQVVVLFLIGLYLIPLLGGDTLTLGAHPEGLILVSVAASLAAVSYALLVAQITSTIEQATIVSGVFNIIMAALGGVMVPSFLMPETMQQIGSFSPMAWGLNGFFDILLRNGTVTDTLPEVGALLGFTALMLCLTVWRYRRRAAEHG</sequence>
<accession>A0A2S6G839</accession>
<protein>
    <submittedName>
        <fullName evidence="11">ABC-2 type transport system permease protein</fullName>
    </submittedName>
</protein>
<dbReference type="Proteomes" id="UP000239648">
    <property type="component" value="Unassembled WGS sequence"/>
</dbReference>
<feature type="transmembrane region" description="Helical" evidence="8">
    <location>
        <begin position="306"/>
        <end position="327"/>
    </location>
</feature>
<evidence type="ECO:0000256" key="1">
    <source>
        <dbReference type="ARBA" id="ARBA00004651"/>
    </source>
</evidence>
<dbReference type="EMBL" id="PTIT01000007">
    <property type="protein sequence ID" value="PPK52097.1"/>
    <property type="molecule type" value="Genomic_DNA"/>
</dbReference>
<dbReference type="InterPro" id="IPR013525">
    <property type="entry name" value="ABC2_TM"/>
</dbReference>
<evidence type="ECO:0000256" key="7">
    <source>
        <dbReference type="ARBA" id="ARBA00023136"/>
    </source>
</evidence>
<keyword evidence="5 8" id="KW-0812">Transmembrane</keyword>
<evidence type="ECO:0000256" key="6">
    <source>
        <dbReference type="ARBA" id="ARBA00022989"/>
    </source>
</evidence>
<dbReference type="PANTHER" id="PTHR30294:SF38">
    <property type="entry name" value="TRANSPORT PERMEASE PROTEIN"/>
    <property type="match status" value="1"/>
</dbReference>
<gene>
    <name evidence="11" type="ORF">B0H24_1007126</name>
    <name evidence="10" type="ORF">BY455_10721</name>
</gene>
<dbReference type="EMBL" id="PTIU01000007">
    <property type="protein sequence ID" value="PPK55215.1"/>
    <property type="molecule type" value="Genomic_DNA"/>
</dbReference>
<keyword evidence="4" id="KW-1003">Cell membrane</keyword>
<dbReference type="InterPro" id="IPR047817">
    <property type="entry name" value="ABC2_TM_bact-type"/>
</dbReference>
<evidence type="ECO:0000259" key="9">
    <source>
        <dbReference type="PROSITE" id="PS51012"/>
    </source>
</evidence>
<feature type="transmembrane region" description="Helical" evidence="8">
    <location>
        <begin position="21"/>
        <end position="40"/>
    </location>
</feature>